<dbReference type="Proteomes" id="UP000663829">
    <property type="component" value="Unassembled WGS sequence"/>
</dbReference>
<feature type="compositionally biased region" description="Polar residues" evidence="1">
    <location>
        <begin position="9"/>
        <end position="20"/>
    </location>
</feature>
<proteinExistence type="predicted"/>
<dbReference type="EMBL" id="CAJNOQ010028771">
    <property type="protein sequence ID" value="CAF1564004.1"/>
    <property type="molecule type" value="Genomic_DNA"/>
</dbReference>
<keyword evidence="4" id="KW-1185">Reference proteome</keyword>
<organism evidence="2 4">
    <name type="scientific">Didymodactylos carnosus</name>
    <dbReference type="NCBI Taxonomy" id="1234261"/>
    <lineage>
        <taxon>Eukaryota</taxon>
        <taxon>Metazoa</taxon>
        <taxon>Spiralia</taxon>
        <taxon>Gnathifera</taxon>
        <taxon>Rotifera</taxon>
        <taxon>Eurotatoria</taxon>
        <taxon>Bdelloidea</taxon>
        <taxon>Philodinida</taxon>
        <taxon>Philodinidae</taxon>
        <taxon>Didymodactylos</taxon>
    </lineage>
</organism>
<evidence type="ECO:0000256" key="1">
    <source>
        <dbReference type="SAM" id="MobiDB-lite"/>
    </source>
</evidence>
<dbReference type="EMBL" id="CAJOBC010094548">
    <property type="protein sequence ID" value="CAF4425914.1"/>
    <property type="molecule type" value="Genomic_DNA"/>
</dbReference>
<evidence type="ECO:0000313" key="2">
    <source>
        <dbReference type="EMBL" id="CAF1564004.1"/>
    </source>
</evidence>
<name>A0A815XZP5_9BILA</name>
<feature type="region of interest" description="Disordered" evidence="1">
    <location>
        <begin position="74"/>
        <end position="104"/>
    </location>
</feature>
<feature type="compositionally biased region" description="Basic and acidic residues" evidence="1">
    <location>
        <begin position="87"/>
        <end position="99"/>
    </location>
</feature>
<comment type="caution">
    <text evidence="2">The sequence shown here is derived from an EMBL/GenBank/DDBJ whole genome shotgun (WGS) entry which is preliminary data.</text>
</comment>
<feature type="region of interest" description="Disordered" evidence="1">
    <location>
        <begin position="1"/>
        <end position="20"/>
    </location>
</feature>
<evidence type="ECO:0000313" key="3">
    <source>
        <dbReference type="EMBL" id="CAF4425914.1"/>
    </source>
</evidence>
<gene>
    <name evidence="2" type="ORF">GPM918_LOCUS39953</name>
    <name evidence="3" type="ORF">SRO942_LOCUS40867</name>
</gene>
<dbReference type="AlphaFoldDB" id="A0A815XZP5"/>
<accession>A0A815XZP5</accession>
<reference evidence="2" key="1">
    <citation type="submission" date="2021-02" db="EMBL/GenBank/DDBJ databases">
        <authorList>
            <person name="Nowell W R."/>
        </authorList>
    </citation>
    <scope>NUCLEOTIDE SEQUENCE</scope>
</reference>
<protein>
    <submittedName>
        <fullName evidence="2">Uncharacterized protein</fullName>
    </submittedName>
</protein>
<sequence>MILPDDENQSTASPPNNHIHNQVGIKVITNVPTVGLDYGDYSESNHVEQMHSIQRYYHTQHEWELHPESEKQIGRHDYHGTNNSKFKITEDPSRGDTPDFGRTTSVVSSDQRLITDSTLSSPLSTVVQQSTDRLVDVTIRKISRAILTSSSALLALKDIILRFTHASVSTRTAAVGQLIKDCLLHKDFYFATLNKKENTLKAQIGYLKYFSADFDTVSKMKFIHTLHKYEYTFSL</sequence>
<evidence type="ECO:0000313" key="4">
    <source>
        <dbReference type="Proteomes" id="UP000663829"/>
    </source>
</evidence>
<dbReference type="Proteomes" id="UP000681722">
    <property type="component" value="Unassembled WGS sequence"/>
</dbReference>